<dbReference type="GO" id="GO:0008615">
    <property type="term" value="P:pyridoxine biosynthetic process"/>
    <property type="evidence" value="ECO:0007669"/>
    <property type="project" value="UniProtKB-UniRule"/>
</dbReference>
<dbReference type="PANTHER" id="PTHR43761">
    <property type="entry name" value="D-ISOMER SPECIFIC 2-HYDROXYACID DEHYDROGENASE FAMILY PROTEIN (AFU_ORTHOLOGUE AFUA_1G13630)"/>
    <property type="match status" value="1"/>
</dbReference>
<accession>A0A2T0XQI5</accession>
<dbReference type="SUPFAM" id="SSF51735">
    <property type="entry name" value="NAD(P)-binding Rossmann-fold domains"/>
    <property type="match status" value="1"/>
</dbReference>
<dbReference type="GO" id="GO:0033711">
    <property type="term" value="F:4-phosphoerythronate dehydrogenase activity"/>
    <property type="evidence" value="ECO:0007669"/>
    <property type="project" value="UniProtKB-EC"/>
</dbReference>
<reference evidence="8 9" key="1">
    <citation type="submission" date="2018-07" db="EMBL/GenBank/DDBJ databases">
        <title>Freshwater and sediment microbial communities from various areas in North America, analyzing microbe dynamics in response to fracking.</title>
        <authorList>
            <person name="Lamendella R."/>
        </authorList>
    </citation>
    <scope>NUCLEOTIDE SEQUENCE [LARGE SCALE GENOMIC DNA]</scope>
    <source>
        <strain evidence="8 9">160A</strain>
    </source>
</reference>
<sequence length="373" mass="40943">MLIVADDKIPFLKGVLEPYARVVYIPGIDIGPEDVKEADGLIIRTRTKVDKSLLEGSNVKAVVSSTIGTDHMDLPWLEENGIAWANAPGCNSGSVKQYVASVFAALEMDYFPLRGKTLGVVGVGNVGSKVAKVGEAFGMKVLLNDPPRAAVETDFRNVDLNVLLQMSDVVTFHVPLTRDGMYATEYLLNDTTLMMMKRGSVLINSSRGEVVEQRVLMKGISSGLIDRAILDVWEHEPDISVELLERLMIGTPHVAGYSVDGKANGTAAAVQFMSRQFGFDLDNWQPSELPVLDDMSLIVSDVDERLNLKLAKAVISTYDVKDDAIRLVEDPGNFETIRGNYPVRREFPAWTISGAKENPELKKSLSLLGFKIQ</sequence>
<dbReference type="GO" id="GO:0046983">
    <property type="term" value="F:protein dimerization activity"/>
    <property type="evidence" value="ECO:0007669"/>
    <property type="project" value="InterPro"/>
</dbReference>
<evidence type="ECO:0000256" key="4">
    <source>
        <dbReference type="ARBA" id="ARBA00023096"/>
    </source>
</evidence>
<dbReference type="InterPro" id="IPR006140">
    <property type="entry name" value="D-isomer_DH_NAD-bd"/>
</dbReference>
<comment type="subunit">
    <text evidence="5">Homodimer.</text>
</comment>
<protein>
    <recommendedName>
        <fullName evidence="5">Erythronate-4-phosphate dehydrogenase</fullName>
        <ecNumber evidence="5">1.1.1.290</ecNumber>
    </recommendedName>
</protein>
<organism evidence="8 9">
    <name type="scientific">Marinilabilia salmonicolor</name>
    <dbReference type="NCBI Taxonomy" id="989"/>
    <lineage>
        <taxon>Bacteria</taxon>
        <taxon>Pseudomonadati</taxon>
        <taxon>Bacteroidota</taxon>
        <taxon>Bacteroidia</taxon>
        <taxon>Marinilabiliales</taxon>
        <taxon>Marinilabiliaceae</taxon>
        <taxon>Marinilabilia</taxon>
    </lineage>
</organism>
<keyword evidence="9" id="KW-1185">Reference proteome</keyword>
<comment type="caution">
    <text evidence="8">The sequence shown here is derived from an EMBL/GenBank/DDBJ whole genome shotgun (WGS) entry which is preliminary data.</text>
</comment>
<feature type="binding site" evidence="5">
    <location>
        <position position="256"/>
    </location>
    <ligand>
        <name>NAD(+)</name>
        <dbReference type="ChEBI" id="CHEBI:57540"/>
    </ligand>
</feature>
<feature type="active site" evidence="5">
    <location>
        <position position="236"/>
    </location>
</feature>
<comment type="catalytic activity">
    <reaction evidence="5">
        <text>4-phospho-D-erythronate + NAD(+) = (R)-3-hydroxy-2-oxo-4-phosphooxybutanoate + NADH + H(+)</text>
        <dbReference type="Rhea" id="RHEA:18829"/>
        <dbReference type="ChEBI" id="CHEBI:15378"/>
        <dbReference type="ChEBI" id="CHEBI:57540"/>
        <dbReference type="ChEBI" id="CHEBI:57945"/>
        <dbReference type="ChEBI" id="CHEBI:58538"/>
        <dbReference type="ChEBI" id="CHEBI:58766"/>
        <dbReference type="EC" id="1.1.1.290"/>
    </reaction>
</comment>
<feature type="binding site" evidence="5">
    <location>
        <position position="45"/>
    </location>
    <ligand>
        <name>substrate</name>
    </ligand>
</feature>
<dbReference type="InterPro" id="IPR050418">
    <property type="entry name" value="D-iso_2-hydroxyacid_DH_PdxB"/>
</dbReference>
<dbReference type="STRING" id="1168289.GCA_000259075_00152"/>
<comment type="caution">
    <text evidence="5">Lacks conserved residue(s) required for the propagation of feature annotation.</text>
</comment>
<dbReference type="InterPro" id="IPR038251">
    <property type="entry name" value="PdxB_dimer_sf"/>
</dbReference>
<dbReference type="CDD" id="cd12158">
    <property type="entry name" value="ErythrP_dh"/>
    <property type="match status" value="1"/>
</dbReference>
<dbReference type="InterPro" id="IPR036291">
    <property type="entry name" value="NAD(P)-bd_dom_sf"/>
</dbReference>
<evidence type="ECO:0000259" key="7">
    <source>
        <dbReference type="Pfam" id="PF11890"/>
    </source>
</evidence>
<feature type="binding site" evidence="5">
    <location>
        <position position="231"/>
    </location>
    <ligand>
        <name>NAD(+)</name>
        <dbReference type="ChEBI" id="CHEBI:57540"/>
    </ligand>
</feature>
<dbReference type="UniPathway" id="UPA00244">
    <property type="reaction ID" value="UER00310"/>
</dbReference>
<dbReference type="HAMAP" id="MF_01825">
    <property type="entry name" value="PdxB"/>
    <property type="match status" value="1"/>
</dbReference>
<gene>
    <name evidence="5" type="primary">pdxB</name>
    <name evidence="8" type="ORF">DFO77_101158</name>
</gene>
<evidence type="ECO:0000256" key="3">
    <source>
        <dbReference type="ARBA" id="ARBA00023027"/>
    </source>
</evidence>
<dbReference type="RefSeq" id="WP_106151956.1">
    <property type="nucleotide sequence ID" value="NZ_PVTS01000003.1"/>
</dbReference>
<comment type="pathway">
    <text evidence="5">Cofactor biosynthesis; pyridoxine 5'-phosphate biosynthesis; pyridoxine 5'-phosphate from D-erythrose 4-phosphate: step 2/5.</text>
</comment>
<dbReference type="EMBL" id="QPIZ01000001">
    <property type="protein sequence ID" value="RCW39388.1"/>
    <property type="molecule type" value="Genomic_DNA"/>
</dbReference>
<dbReference type="Gene3D" id="3.40.50.720">
    <property type="entry name" value="NAD(P)-binding Rossmann-like Domain"/>
    <property type="match status" value="2"/>
</dbReference>
<dbReference type="Proteomes" id="UP000252733">
    <property type="component" value="Unassembled WGS sequence"/>
</dbReference>
<keyword evidence="1 5" id="KW-0963">Cytoplasm</keyword>
<name>A0A2T0XQI5_9BACT</name>
<evidence type="ECO:0000313" key="8">
    <source>
        <dbReference type="EMBL" id="RCW39388.1"/>
    </source>
</evidence>
<comment type="function">
    <text evidence="5">Catalyzes the oxidation of erythronate-4-phosphate to 3-hydroxy-2-oxo-4-phosphonooxybutanoate.</text>
</comment>
<feature type="binding site" evidence="5">
    <location>
        <position position="145"/>
    </location>
    <ligand>
        <name>NAD(+)</name>
        <dbReference type="ChEBI" id="CHEBI:57540"/>
    </ligand>
</feature>
<dbReference type="InterPro" id="IPR029753">
    <property type="entry name" value="D-isomer_DH_CS"/>
</dbReference>
<keyword evidence="4 5" id="KW-0664">Pyridoxine biosynthesis</keyword>
<keyword evidence="3 5" id="KW-0520">NAD</keyword>
<keyword evidence="2 5" id="KW-0560">Oxidoreductase</keyword>
<dbReference type="PANTHER" id="PTHR43761:SF1">
    <property type="entry name" value="D-ISOMER SPECIFIC 2-HYDROXYACID DEHYDROGENASE CATALYTIC DOMAIN-CONTAINING PROTEIN-RELATED"/>
    <property type="match status" value="1"/>
</dbReference>
<feature type="binding site" evidence="5">
    <location>
        <position position="66"/>
    </location>
    <ligand>
        <name>substrate</name>
    </ligand>
</feature>
<comment type="similarity">
    <text evidence="5">Belongs to the D-isomer specific 2-hydroxyacid dehydrogenase family. PdxB subfamily.</text>
</comment>
<feature type="active site" description="Proton donor" evidence="5">
    <location>
        <position position="253"/>
    </location>
</feature>
<dbReference type="AlphaFoldDB" id="A0A2T0XQI5"/>
<dbReference type="SUPFAM" id="SSF52283">
    <property type="entry name" value="Formate/glycerate dehydrogenase catalytic domain-like"/>
    <property type="match status" value="1"/>
</dbReference>
<feature type="active site" evidence="5">
    <location>
        <position position="207"/>
    </location>
</feature>
<proteinExistence type="inferred from homology"/>
<dbReference type="InterPro" id="IPR024531">
    <property type="entry name" value="Erythronate-4-P_DHase_dimer"/>
</dbReference>
<dbReference type="GO" id="GO:0005737">
    <property type="term" value="C:cytoplasm"/>
    <property type="evidence" value="ECO:0007669"/>
    <property type="project" value="UniProtKB-SubCell"/>
</dbReference>
<feature type="domain" description="D-isomer specific 2-hydroxyacid dehydrogenase NAD-binding" evidence="6">
    <location>
        <begin position="107"/>
        <end position="255"/>
    </location>
</feature>
<evidence type="ECO:0000313" key="9">
    <source>
        <dbReference type="Proteomes" id="UP000252733"/>
    </source>
</evidence>
<evidence type="ECO:0000259" key="6">
    <source>
        <dbReference type="Pfam" id="PF02826"/>
    </source>
</evidence>
<comment type="subcellular location">
    <subcellularLocation>
        <location evidence="5">Cytoplasm</location>
    </subcellularLocation>
</comment>
<feature type="binding site" evidence="5">
    <location>
        <position position="257"/>
    </location>
    <ligand>
        <name>substrate</name>
    </ligand>
</feature>
<evidence type="ECO:0000256" key="2">
    <source>
        <dbReference type="ARBA" id="ARBA00023002"/>
    </source>
</evidence>
<dbReference type="InterPro" id="IPR020921">
    <property type="entry name" value="Erythronate-4-P_DHase"/>
</dbReference>
<feature type="domain" description="Erythronate-4-phosphate dehydrogenase dimerisation" evidence="7">
    <location>
        <begin position="309"/>
        <end position="369"/>
    </location>
</feature>
<dbReference type="Pfam" id="PF02826">
    <property type="entry name" value="2-Hacid_dh_C"/>
    <property type="match status" value="1"/>
</dbReference>
<dbReference type="GO" id="GO:0051287">
    <property type="term" value="F:NAD binding"/>
    <property type="evidence" value="ECO:0007669"/>
    <property type="project" value="InterPro"/>
</dbReference>
<dbReference type="EC" id="1.1.1.290" evidence="5"/>
<dbReference type="Pfam" id="PF11890">
    <property type="entry name" value="DUF3410"/>
    <property type="match status" value="1"/>
</dbReference>
<evidence type="ECO:0000256" key="5">
    <source>
        <dbReference type="HAMAP-Rule" id="MF_01825"/>
    </source>
</evidence>
<dbReference type="PROSITE" id="PS00671">
    <property type="entry name" value="D_2_HYDROXYACID_DH_3"/>
    <property type="match status" value="1"/>
</dbReference>
<dbReference type="Gene3D" id="3.30.1370.170">
    <property type="match status" value="1"/>
</dbReference>
<dbReference type="OrthoDB" id="1522997at2"/>
<evidence type="ECO:0000256" key="1">
    <source>
        <dbReference type="ARBA" id="ARBA00022490"/>
    </source>
</evidence>